<feature type="binding site" evidence="1">
    <location>
        <position position="59"/>
    </location>
    <ligand>
        <name>FAD</name>
        <dbReference type="ChEBI" id="CHEBI:57692"/>
        <note>ligand shared between neighboring subunits</note>
    </ligand>
</feature>
<dbReference type="GO" id="GO:0050797">
    <property type="term" value="F:thymidylate synthase (FAD) activity"/>
    <property type="evidence" value="ECO:0007669"/>
    <property type="project" value="UniProtKB-UniRule"/>
</dbReference>
<keyword evidence="1" id="KW-0545">Nucleotide biosynthesis</keyword>
<keyword evidence="1" id="KW-0521">NADP</keyword>
<dbReference type="GO" id="GO:0032259">
    <property type="term" value="P:methylation"/>
    <property type="evidence" value="ECO:0007669"/>
    <property type="project" value="UniProtKB-KW"/>
</dbReference>
<dbReference type="CDD" id="cd20175">
    <property type="entry name" value="ThyX"/>
    <property type="match status" value="1"/>
</dbReference>
<feature type="binding site" description="in other chain" evidence="1">
    <location>
        <position position="146"/>
    </location>
    <ligand>
        <name>dUMP</name>
        <dbReference type="ChEBI" id="CHEBI:246422"/>
        <note>ligand shared between dimeric partners</note>
    </ligand>
</feature>
<feature type="binding site" evidence="1">
    <location>
        <position position="168"/>
    </location>
    <ligand>
        <name>FAD</name>
        <dbReference type="ChEBI" id="CHEBI:57692"/>
        <note>ligand shared between neighboring subunits</note>
    </ligand>
</feature>
<keyword evidence="1" id="KW-0274">FAD</keyword>
<evidence type="ECO:0000256" key="1">
    <source>
        <dbReference type="HAMAP-Rule" id="MF_01408"/>
    </source>
</evidence>
<dbReference type="SUPFAM" id="SSF69796">
    <property type="entry name" value="Thymidylate synthase-complementing protein Thy1"/>
    <property type="match status" value="1"/>
</dbReference>
<feature type="binding site" evidence="1">
    <location>
        <begin position="83"/>
        <end position="85"/>
    </location>
    <ligand>
        <name>FAD</name>
        <dbReference type="ChEBI" id="CHEBI:57692"/>
        <note>ligand shared between neighboring subunits</note>
    </ligand>
</feature>
<dbReference type="Pfam" id="PF02511">
    <property type="entry name" value="Thy1"/>
    <property type="match status" value="1"/>
</dbReference>
<dbReference type="InterPro" id="IPR003669">
    <property type="entry name" value="Thymidylate_synthase_ThyX"/>
</dbReference>
<dbReference type="EMBL" id="CP058998">
    <property type="protein sequence ID" value="QLJ52964.1"/>
    <property type="molecule type" value="Genomic_DNA"/>
</dbReference>
<keyword evidence="1 2" id="KW-0808">Transferase</keyword>
<comment type="catalytic activity">
    <reaction evidence="1">
        <text>dUMP + (6R)-5,10-methylene-5,6,7,8-tetrahydrofolate + NADPH + H(+) = dTMP + (6S)-5,6,7,8-tetrahydrofolate + NADP(+)</text>
        <dbReference type="Rhea" id="RHEA:29043"/>
        <dbReference type="ChEBI" id="CHEBI:15378"/>
        <dbReference type="ChEBI" id="CHEBI:15636"/>
        <dbReference type="ChEBI" id="CHEBI:57453"/>
        <dbReference type="ChEBI" id="CHEBI:57783"/>
        <dbReference type="ChEBI" id="CHEBI:58349"/>
        <dbReference type="ChEBI" id="CHEBI:63528"/>
        <dbReference type="ChEBI" id="CHEBI:246422"/>
        <dbReference type="EC" id="2.1.1.148"/>
    </reaction>
</comment>
<evidence type="ECO:0000313" key="2">
    <source>
        <dbReference type="EMBL" id="QLJ52964.1"/>
    </source>
</evidence>
<dbReference type="UniPathway" id="UPA00575"/>
<dbReference type="GO" id="GO:0006231">
    <property type="term" value="P:dTMP biosynthetic process"/>
    <property type="evidence" value="ECO:0007669"/>
    <property type="project" value="UniProtKB-UniRule"/>
</dbReference>
<feature type="binding site" evidence="1">
    <location>
        <begin position="162"/>
        <end position="164"/>
    </location>
    <ligand>
        <name>FAD</name>
        <dbReference type="ChEBI" id="CHEBI:57692"/>
        <note>ligand shared between neighboring subunits</note>
    </ligand>
</feature>
<proteinExistence type="inferred from homology"/>
<organism evidence="2 3">
    <name type="scientific">Fermentimicrarchaeum limneticum</name>
    <dbReference type="NCBI Taxonomy" id="2795018"/>
    <lineage>
        <taxon>Archaea</taxon>
        <taxon>Candidatus Micrarchaeota</taxon>
        <taxon>Candidatus Fermentimicrarchaeales</taxon>
        <taxon>Candidatus Fermentimicrarchaeaceae</taxon>
        <taxon>Candidatus Fermentimicrarchaeum</taxon>
    </lineage>
</organism>
<feature type="binding site" description="in other chain" evidence="1">
    <location>
        <begin position="91"/>
        <end position="95"/>
    </location>
    <ligand>
        <name>dUMP</name>
        <dbReference type="ChEBI" id="CHEBI:246422"/>
        <note>ligand shared between dimeric partners</note>
    </ligand>
</feature>
<dbReference type="PROSITE" id="PS51331">
    <property type="entry name" value="THYX"/>
    <property type="match status" value="1"/>
</dbReference>
<dbReference type="GO" id="GO:0004799">
    <property type="term" value="F:thymidylate synthase activity"/>
    <property type="evidence" value="ECO:0007669"/>
    <property type="project" value="TreeGrafter"/>
</dbReference>
<comment type="subunit">
    <text evidence="1">Homotetramer.</text>
</comment>
<dbReference type="HAMAP" id="MF_01408">
    <property type="entry name" value="ThyX"/>
    <property type="match status" value="1"/>
</dbReference>
<evidence type="ECO:0000313" key="3">
    <source>
        <dbReference type="Proteomes" id="UP000510821"/>
    </source>
</evidence>
<comment type="similarity">
    <text evidence="1">Belongs to the thymidylate synthase ThyX family.</text>
</comment>
<gene>
    <name evidence="1" type="primary">thyX</name>
    <name evidence="2" type="ORF">Sv326_0789</name>
</gene>
<dbReference type="PANTHER" id="PTHR34934:SF1">
    <property type="entry name" value="FLAVIN-DEPENDENT THYMIDYLATE SYNTHASE"/>
    <property type="match status" value="1"/>
</dbReference>
<dbReference type="Proteomes" id="UP000510821">
    <property type="component" value="Chromosome"/>
</dbReference>
<dbReference type="Gene3D" id="3.30.1360.170">
    <property type="match status" value="1"/>
</dbReference>
<name>A0A7D6BV49_FERL1</name>
<feature type="active site" description="Involved in ionization of N3 of dUMP, leading to its activation" evidence="1">
    <location>
        <position position="173"/>
    </location>
</feature>
<feature type="binding site" evidence="1">
    <location>
        <position position="173"/>
    </location>
    <ligand>
        <name>dUMP</name>
        <dbReference type="ChEBI" id="CHEBI:246422"/>
        <note>ligand shared between dimeric partners</note>
    </ligand>
</feature>
<keyword evidence="1" id="KW-0285">Flavoprotein</keyword>
<dbReference type="KEGG" id="flt:Sv326_0789"/>
<sequence length="234" mass="26114">MEVKLIAHTPDPDLVCAAAARTSRSALSPAELFNKTASPAEKEKALKLLRQIIKSGHISVTEHCSFTFSVSGVSRALTHELVRHRIASYTQQSQRYVKVTGEDSFVIPPTVKENEKSFKLFKTALSGIKKSYDELIGMGVPVEDARYVLPNATKTTITITMNGRELLHFFSLRCCDRAQWEIRELAEEMVKECRKIAPVIFEKAGPACVQSGVCPEGEFSCGKMKEMREKYAKL</sequence>
<reference evidence="3" key="1">
    <citation type="submission" date="2020-07" db="EMBL/GenBank/DDBJ databases">
        <title>Metabolic diversity and evolutionary history of the archaeal phylum ###Micrarchaeota### uncovered from a freshwater lake metagenome.</title>
        <authorList>
            <person name="Kadnikov V.V."/>
            <person name="Savvichev A.S."/>
            <person name="Mardanov A.V."/>
            <person name="Beletsky A.V."/>
            <person name="Chupakov A.V."/>
            <person name="Kokryatskaya N.M."/>
            <person name="Pimenov N.V."/>
            <person name="Ravin N.V."/>
        </authorList>
    </citation>
    <scope>NUCLEOTIDE SEQUENCE [LARGE SCALE GENOMIC DNA]</scope>
</reference>
<dbReference type="NCBIfam" id="TIGR02170">
    <property type="entry name" value="thyX"/>
    <property type="match status" value="1"/>
</dbReference>
<protein>
    <recommendedName>
        <fullName evidence="1">Flavin-dependent thymidylate synthase</fullName>
        <shortName evidence="1">FDTS</shortName>
        <ecNumber evidence="1">2.1.1.148</ecNumber>
    </recommendedName>
    <alternativeName>
        <fullName evidence="1">FAD-dependent thymidylate synthase</fullName>
    </alternativeName>
    <alternativeName>
        <fullName evidence="1">Thymidylate synthase ThyX</fullName>
        <shortName evidence="1">TS</shortName>
        <shortName evidence="1">TSase</shortName>
    </alternativeName>
</protein>
<dbReference type="InterPro" id="IPR036098">
    <property type="entry name" value="Thymidylate_synthase_ThyX_sf"/>
</dbReference>
<dbReference type="GO" id="GO:0050660">
    <property type="term" value="F:flavin adenine dinucleotide binding"/>
    <property type="evidence" value="ECO:0007669"/>
    <property type="project" value="UniProtKB-UniRule"/>
</dbReference>
<accession>A0A7D6BV49</accession>
<dbReference type="GO" id="GO:0006235">
    <property type="term" value="P:dTTP biosynthetic process"/>
    <property type="evidence" value="ECO:0007669"/>
    <property type="project" value="UniProtKB-UniRule"/>
</dbReference>
<comment type="cofactor">
    <cofactor evidence="1">
        <name>FAD</name>
        <dbReference type="ChEBI" id="CHEBI:57692"/>
    </cofactor>
    <text evidence="1">Binds 4 FAD per tetramer. Each FAD binding site is formed by three monomers.</text>
</comment>
<dbReference type="GO" id="GO:0070402">
    <property type="term" value="F:NADPH binding"/>
    <property type="evidence" value="ECO:0007669"/>
    <property type="project" value="TreeGrafter"/>
</dbReference>
<dbReference type="EC" id="2.1.1.148" evidence="1"/>
<dbReference type="AlphaFoldDB" id="A0A7D6BV49"/>
<comment type="function">
    <text evidence="1">Catalyzes the reductive methylation of 2'-deoxyuridine-5'-monophosphate (dUMP) to 2'-deoxythymidine-5'-monophosphate (dTMP) while utilizing 5,10-methylenetetrahydrofolate (mTHF) as the methyl donor, and NADPH and FADH(2) as the reductant.</text>
</comment>
<keyword evidence="1 2" id="KW-0489">Methyltransferase</keyword>
<dbReference type="PANTHER" id="PTHR34934">
    <property type="entry name" value="FLAVIN-DEPENDENT THYMIDYLATE SYNTHASE"/>
    <property type="match status" value="1"/>
</dbReference>
<feature type="binding site" evidence="1">
    <location>
        <position position="91"/>
    </location>
    <ligand>
        <name>FAD</name>
        <dbReference type="ChEBI" id="CHEBI:57692"/>
        <note>ligand shared between neighboring subunits</note>
    </ligand>
</feature>
<feature type="binding site" evidence="1">
    <location>
        <begin position="80"/>
        <end position="83"/>
    </location>
    <ligand>
        <name>dUMP</name>
        <dbReference type="ChEBI" id="CHEBI:246422"/>
        <note>ligand shared between dimeric partners</note>
    </ligand>
</feature>
<comment type="pathway">
    <text evidence="1">Pyrimidine metabolism; dTTP biosynthesis.</text>
</comment>